<accession>A0A164EF18</accession>
<organism evidence="1 2">
    <name type="scientific">Daphnia magna</name>
    <dbReference type="NCBI Taxonomy" id="35525"/>
    <lineage>
        <taxon>Eukaryota</taxon>
        <taxon>Metazoa</taxon>
        <taxon>Ecdysozoa</taxon>
        <taxon>Arthropoda</taxon>
        <taxon>Crustacea</taxon>
        <taxon>Branchiopoda</taxon>
        <taxon>Diplostraca</taxon>
        <taxon>Cladocera</taxon>
        <taxon>Anomopoda</taxon>
        <taxon>Daphniidae</taxon>
        <taxon>Daphnia</taxon>
    </lineage>
</organism>
<reference evidence="1 2" key="1">
    <citation type="submission" date="2016-03" db="EMBL/GenBank/DDBJ databases">
        <title>EvidentialGene: Evidence-directed Construction of Genes on Genomes.</title>
        <authorList>
            <person name="Gilbert D.G."/>
            <person name="Choi J.-H."/>
            <person name="Mockaitis K."/>
            <person name="Colbourne J."/>
            <person name="Pfrender M."/>
        </authorList>
    </citation>
    <scope>NUCLEOTIDE SEQUENCE [LARGE SCALE GENOMIC DNA]</scope>
    <source>
        <strain evidence="1 2">Xinb3</strain>
        <tissue evidence="1">Complete organism</tissue>
    </source>
</reference>
<gene>
    <name evidence="1" type="ORF">APZ42_008789</name>
</gene>
<name>A0A164EF18_9CRUS</name>
<keyword evidence="2" id="KW-1185">Reference proteome</keyword>
<dbReference type="AlphaFoldDB" id="A0A164EF18"/>
<evidence type="ECO:0000313" key="1">
    <source>
        <dbReference type="EMBL" id="KZR96716.1"/>
    </source>
</evidence>
<proteinExistence type="predicted"/>
<sequence>MVSITVSARTCLRTSPTLFVDPSDAKRSNCSKATYGLYGLAANGLTS</sequence>
<comment type="caution">
    <text evidence="1">The sequence shown here is derived from an EMBL/GenBank/DDBJ whole genome shotgun (WGS) entry which is preliminary data.</text>
</comment>
<dbReference type="EMBL" id="LRGB01023923">
    <property type="protein sequence ID" value="KZR96716.1"/>
    <property type="molecule type" value="Genomic_DNA"/>
</dbReference>
<evidence type="ECO:0000313" key="2">
    <source>
        <dbReference type="Proteomes" id="UP000076858"/>
    </source>
</evidence>
<protein>
    <submittedName>
        <fullName evidence="1">Uncharacterized protein</fullName>
    </submittedName>
</protein>
<dbReference type="Proteomes" id="UP000076858">
    <property type="component" value="Unassembled WGS sequence"/>
</dbReference>